<evidence type="ECO:0000313" key="4">
    <source>
        <dbReference type="WBParaSite" id="SSLN_0000204401-mRNA-1"/>
    </source>
</evidence>
<dbReference type="AlphaFoldDB" id="A0A183SCM7"/>
<organism evidence="4">
    <name type="scientific">Schistocephalus solidus</name>
    <name type="common">Tapeworm</name>
    <dbReference type="NCBI Taxonomy" id="70667"/>
    <lineage>
        <taxon>Eukaryota</taxon>
        <taxon>Metazoa</taxon>
        <taxon>Spiralia</taxon>
        <taxon>Lophotrochozoa</taxon>
        <taxon>Platyhelminthes</taxon>
        <taxon>Cestoda</taxon>
        <taxon>Eucestoda</taxon>
        <taxon>Diphyllobothriidea</taxon>
        <taxon>Diphyllobothriidae</taxon>
        <taxon>Schistocephalus</taxon>
    </lineage>
</organism>
<dbReference type="OrthoDB" id="6321783at2759"/>
<sequence length="146" mass="16613">MTEKDKGDWNGHFWLITHYQPVIPNARRCGTRASNSRPCWADVQRSTHCATSWSLELVTLLGRSPTLYPLRHELVSVELATLLGRSPTLYPLRHELVRLELATLLGRSPTLYPLRHELVETRTRDLVGQKSNALPPAPRARCRPNS</sequence>
<evidence type="ECO:0000256" key="1">
    <source>
        <dbReference type="SAM" id="MobiDB-lite"/>
    </source>
</evidence>
<protein>
    <submittedName>
        <fullName evidence="4">HTH hxlR-type domain-containing protein</fullName>
    </submittedName>
</protein>
<evidence type="ECO:0000313" key="3">
    <source>
        <dbReference type="Proteomes" id="UP000275846"/>
    </source>
</evidence>
<keyword evidence="3" id="KW-1185">Reference proteome</keyword>
<reference evidence="4" key="1">
    <citation type="submission" date="2016-06" db="UniProtKB">
        <authorList>
            <consortium name="WormBaseParasite"/>
        </authorList>
    </citation>
    <scope>IDENTIFICATION</scope>
</reference>
<dbReference type="Proteomes" id="UP000275846">
    <property type="component" value="Unassembled WGS sequence"/>
</dbReference>
<dbReference type="EMBL" id="UYSU01011467">
    <property type="protein sequence ID" value="VDL88360.1"/>
    <property type="molecule type" value="Genomic_DNA"/>
</dbReference>
<feature type="region of interest" description="Disordered" evidence="1">
    <location>
        <begin position="126"/>
        <end position="146"/>
    </location>
</feature>
<accession>A0A183SCM7</accession>
<dbReference type="WBParaSite" id="SSLN_0000204401-mRNA-1">
    <property type="protein sequence ID" value="SSLN_0000204401-mRNA-1"/>
    <property type="gene ID" value="SSLN_0000204401"/>
</dbReference>
<proteinExistence type="predicted"/>
<name>A0A183SCM7_SCHSO</name>
<reference evidence="2 3" key="2">
    <citation type="submission" date="2018-11" db="EMBL/GenBank/DDBJ databases">
        <authorList>
            <consortium name="Pathogen Informatics"/>
        </authorList>
    </citation>
    <scope>NUCLEOTIDE SEQUENCE [LARGE SCALE GENOMIC DNA]</scope>
    <source>
        <strain evidence="2 3">NST_G2</strain>
    </source>
</reference>
<evidence type="ECO:0000313" key="2">
    <source>
        <dbReference type="EMBL" id="VDL88360.1"/>
    </source>
</evidence>
<gene>
    <name evidence="2" type="ORF">SSLN_LOCUS1975</name>
</gene>